<gene>
    <name evidence="1" type="ORF">DSM100238_0633</name>
</gene>
<evidence type="ECO:0000313" key="1">
    <source>
        <dbReference type="EMBL" id="KAB8299599.1"/>
    </source>
</evidence>
<dbReference type="Proteomes" id="UP000440041">
    <property type="component" value="Unassembled WGS sequence"/>
</dbReference>
<organism evidence="1 2">
    <name type="scientific">Bifidobacterium apri</name>
    <dbReference type="NCBI Taxonomy" id="1769423"/>
    <lineage>
        <taxon>Bacteria</taxon>
        <taxon>Bacillati</taxon>
        <taxon>Actinomycetota</taxon>
        <taxon>Actinomycetes</taxon>
        <taxon>Bifidobacteriales</taxon>
        <taxon>Bifidobacteriaceae</taxon>
        <taxon>Bifidobacterium</taxon>
    </lineage>
</organism>
<accession>A0A6A2VFS8</accession>
<dbReference type="EMBL" id="WBSO01000003">
    <property type="protein sequence ID" value="KAB8299599.1"/>
    <property type="molecule type" value="Genomic_DNA"/>
</dbReference>
<sequence>MAVHIEKKYWYGWKSVASVSYKNDARGKVSYHKISADGTYRLRFISDPTAYSFHVWGTFNK</sequence>
<evidence type="ECO:0000313" key="2">
    <source>
        <dbReference type="Proteomes" id="UP000440041"/>
    </source>
</evidence>
<comment type="caution">
    <text evidence="1">The sequence shown here is derived from an EMBL/GenBank/DDBJ whole genome shotgun (WGS) entry which is preliminary data.</text>
</comment>
<reference evidence="1 2" key="1">
    <citation type="submission" date="2019-09" db="EMBL/GenBank/DDBJ databases">
        <title>Characterization of the phylogenetic diversity of two novel species belonging to the genus Bifidobacterium: Bifidobacterium cebidarum sp. nov. and Bifidobacterium leontopitheci sp. nov.</title>
        <authorList>
            <person name="Lugli G.A."/>
            <person name="Duranti S."/>
            <person name="Milani C."/>
            <person name="Turroni F."/>
            <person name="Ventura M."/>
        </authorList>
    </citation>
    <scope>NUCLEOTIDE SEQUENCE [LARGE SCALE GENOMIC DNA]</scope>
    <source>
        <strain evidence="1 2">DSM 100238</strain>
    </source>
</reference>
<dbReference type="AlphaFoldDB" id="A0A6A2VFS8"/>
<name>A0A6A2VFS8_9BIFI</name>
<keyword evidence="2" id="KW-1185">Reference proteome</keyword>
<proteinExistence type="predicted"/>
<protein>
    <submittedName>
        <fullName evidence="1">Uncharacterized protein</fullName>
    </submittedName>
</protein>